<gene>
    <name evidence="1" type="ORF">HNR36_002825</name>
</gene>
<evidence type="ECO:0000313" key="1">
    <source>
        <dbReference type="EMBL" id="MBB5150405.1"/>
    </source>
</evidence>
<keyword evidence="2" id="KW-1185">Reference proteome</keyword>
<proteinExistence type="predicted"/>
<dbReference type="EMBL" id="JACHGZ010000051">
    <property type="protein sequence ID" value="MBB5150405.1"/>
    <property type="molecule type" value="Genomic_DNA"/>
</dbReference>
<reference evidence="1 2" key="1">
    <citation type="submission" date="2020-08" db="EMBL/GenBank/DDBJ databases">
        <title>Genomic Encyclopedia of Type Strains, Phase IV (KMG-IV): sequencing the most valuable type-strain genomes for metagenomic binning, comparative biology and taxonomic classification.</title>
        <authorList>
            <person name="Goeker M."/>
        </authorList>
    </citation>
    <scope>NUCLEOTIDE SEQUENCE [LARGE SCALE GENOMIC DNA]</scope>
    <source>
        <strain evidence="1 2">DSM 10633</strain>
    </source>
</reference>
<protein>
    <submittedName>
        <fullName evidence="1">Uncharacterized protein</fullName>
    </submittedName>
</protein>
<organism evidence="1 2">
    <name type="scientific">Ureibacillus thermosphaericus</name>
    <dbReference type="NCBI Taxonomy" id="51173"/>
    <lineage>
        <taxon>Bacteria</taxon>
        <taxon>Bacillati</taxon>
        <taxon>Bacillota</taxon>
        <taxon>Bacilli</taxon>
        <taxon>Bacillales</taxon>
        <taxon>Caryophanaceae</taxon>
        <taxon>Ureibacillus</taxon>
    </lineage>
</organism>
<dbReference type="AlphaFoldDB" id="A0A840PPS6"/>
<dbReference type="Proteomes" id="UP000557217">
    <property type="component" value="Unassembled WGS sequence"/>
</dbReference>
<sequence>MKKIYSAQNFAAYIIYELNDMNTFVNAKSLQHLLEIVKKQWESVFGYSPYKEQTYTLLTHGYIVKEVYDAYKELGEQPILEPAKEWFLTYGDFQLIRRPFAVPAFSVEEERLMRKILRNYQTALLVHAS</sequence>
<name>A0A840PPS6_URETH</name>
<dbReference type="RefSeq" id="WP_168412831.1">
    <property type="nucleotide sequence ID" value="NZ_JAAXPW010000048.1"/>
</dbReference>
<comment type="caution">
    <text evidence="1">The sequence shown here is derived from an EMBL/GenBank/DDBJ whole genome shotgun (WGS) entry which is preliminary data.</text>
</comment>
<evidence type="ECO:0000313" key="2">
    <source>
        <dbReference type="Proteomes" id="UP000557217"/>
    </source>
</evidence>
<accession>A0A840PPS6</accession>